<organism evidence="1 2">
    <name type="scientific">Elysia crispata</name>
    <name type="common">lettuce slug</name>
    <dbReference type="NCBI Taxonomy" id="231223"/>
    <lineage>
        <taxon>Eukaryota</taxon>
        <taxon>Metazoa</taxon>
        <taxon>Spiralia</taxon>
        <taxon>Lophotrochozoa</taxon>
        <taxon>Mollusca</taxon>
        <taxon>Gastropoda</taxon>
        <taxon>Heterobranchia</taxon>
        <taxon>Euthyneura</taxon>
        <taxon>Panpulmonata</taxon>
        <taxon>Sacoglossa</taxon>
        <taxon>Placobranchoidea</taxon>
        <taxon>Plakobranchidae</taxon>
        <taxon>Elysia</taxon>
    </lineage>
</organism>
<protein>
    <submittedName>
        <fullName evidence="1">Uncharacterized protein</fullName>
    </submittedName>
</protein>
<dbReference type="Proteomes" id="UP001283361">
    <property type="component" value="Unassembled WGS sequence"/>
</dbReference>
<proteinExistence type="predicted"/>
<name>A0AAE0YIB1_9GAST</name>
<dbReference type="EMBL" id="JAWDGP010006142">
    <property type="protein sequence ID" value="KAK3746453.1"/>
    <property type="molecule type" value="Genomic_DNA"/>
</dbReference>
<evidence type="ECO:0000313" key="1">
    <source>
        <dbReference type="EMBL" id="KAK3746453.1"/>
    </source>
</evidence>
<reference evidence="1" key="1">
    <citation type="journal article" date="2023" name="G3 (Bethesda)">
        <title>A reference genome for the long-term kleptoplast-retaining sea slug Elysia crispata morphotype clarki.</title>
        <authorList>
            <person name="Eastman K.E."/>
            <person name="Pendleton A.L."/>
            <person name="Shaikh M.A."/>
            <person name="Suttiyut T."/>
            <person name="Ogas R."/>
            <person name="Tomko P."/>
            <person name="Gavelis G."/>
            <person name="Widhalm J.R."/>
            <person name="Wisecaver J.H."/>
        </authorList>
    </citation>
    <scope>NUCLEOTIDE SEQUENCE</scope>
    <source>
        <strain evidence="1">ECLA1</strain>
    </source>
</reference>
<keyword evidence="2" id="KW-1185">Reference proteome</keyword>
<sequence>MASGVRLGLKSHLPITTHIARACVCGCACVRHGCIEMSVCEMSSFCNERAADGLDTRLYQHSQTTWYLWHETRLGPARVATMGTIHTLLWPLLTVSDQPSLSKG</sequence>
<accession>A0AAE0YIB1</accession>
<comment type="caution">
    <text evidence="1">The sequence shown here is derived from an EMBL/GenBank/DDBJ whole genome shotgun (WGS) entry which is preliminary data.</text>
</comment>
<dbReference type="AlphaFoldDB" id="A0AAE0YIB1"/>
<evidence type="ECO:0000313" key="2">
    <source>
        <dbReference type="Proteomes" id="UP001283361"/>
    </source>
</evidence>
<gene>
    <name evidence="1" type="ORF">RRG08_017461</name>
</gene>